<dbReference type="Pfam" id="PF07043">
    <property type="entry name" value="DUF1328"/>
    <property type="match status" value="1"/>
</dbReference>
<dbReference type="HAMAP" id="MF_01361">
    <property type="entry name" value="UPF0391"/>
    <property type="match status" value="1"/>
</dbReference>
<dbReference type="Proteomes" id="UP000304382">
    <property type="component" value="Unassembled WGS sequence"/>
</dbReference>
<evidence type="ECO:0000313" key="7">
    <source>
        <dbReference type="Proteomes" id="UP000304382"/>
    </source>
</evidence>
<dbReference type="InterPro" id="IPR009760">
    <property type="entry name" value="DUF1328"/>
</dbReference>
<organism evidence="6 7">
    <name type="scientific">Haloarcula mannanilytica</name>
    <dbReference type="NCBI Taxonomy" id="2509225"/>
    <lineage>
        <taxon>Archaea</taxon>
        <taxon>Methanobacteriati</taxon>
        <taxon>Methanobacteriota</taxon>
        <taxon>Stenosarchaea group</taxon>
        <taxon>Halobacteria</taxon>
        <taxon>Halobacteriales</taxon>
        <taxon>Haloarculaceae</taxon>
        <taxon>Haloarcula</taxon>
    </lineage>
</organism>
<keyword evidence="3 5" id="KW-1133">Transmembrane helix</keyword>
<keyword evidence="7" id="KW-1185">Reference proteome</keyword>
<feature type="transmembrane region" description="Helical" evidence="5">
    <location>
        <begin position="23"/>
        <end position="45"/>
    </location>
</feature>
<comment type="caution">
    <text evidence="6">The sequence shown here is derived from an EMBL/GenBank/DDBJ whole genome shotgun (WGS) entry which is preliminary data.</text>
</comment>
<accession>A0A4C2EKS8</accession>
<feature type="transmembrane region" description="Helical" evidence="5">
    <location>
        <begin position="52"/>
        <end position="69"/>
    </location>
</feature>
<evidence type="ECO:0000256" key="3">
    <source>
        <dbReference type="ARBA" id="ARBA00022989"/>
    </source>
</evidence>
<keyword evidence="1 5" id="KW-1003">Cell membrane</keyword>
<evidence type="ECO:0000256" key="1">
    <source>
        <dbReference type="ARBA" id="ARBA00022475"/>
    </source>
</evidence>
<comment type="caution">
    <text evidence="5">Lacks conserved residue(s) required for the propagation of feature annotation.</text>
</comment>
<dbReference type="AlphaFoldDB" id="A0A4C2EKS8"/>
<protein>
    <recommendedName>
        <fullName evidence="5">UPF0391 membrane protein Harman_18350</fullName>
    </recommendedName>
</protein>
<evidence type="ECO:0000313" key="6">
    <source>
        <dbReference type="EMBL" id="GCF13900.1"/>
    </source>
</evidence>
<evidence type="ECO:0000256" key="4">
    <source>
        <dbReference type="ARBA" id="ARBA00023136"/>
    </source>
</evidence>
<evidence type="ECO:0000256" key="5">
    <source>
        <dbReference type="HAMAP-Rule" id="MF_01361"/>
    </source>
</evidence>
<keyword evidence="4 5" id="KW-0472">Membrane</keyword>
<proteinExistence type="inferred from homology"/>
<reference evidence="6 7" key="1">
    <citation type="submission" date="2019-02" db="EMBL/GenBank/DDBJ databases">
        <title>Haloarcula mannanilyticum sp. nov., a mannan degrading haloarchaeon isolated from commercial salt.</title>
        <authorList>
            <person name="Enomoto S."/>
            <person name="Shimane Y."/>
            <person name="Kamekura M."/>
            <person name="Ito T."/>
            <person name="Moriya O."/>
            <person name="Ihara K."/>
            <person name="Takahashi-Ando N."/>
            <person name="Fukushima Y."/>
            <person name="Yoshida Y."/>
            <person name="Usama R."/>
            <person name="Takai K."/>
            <person name="Minegishi H."/>
        </authorList>
    </citation>
    <scope>NUCLEOTIDE SEQUENCE [LARGE SCALE GENOMIC DNA]</scope>
    <source>
        <strain evidence="6 7">MD130-1</strain>
    </source>
</reference>
<keyword evidence="2 5" id="KW-0812">Transmembrane</keyword>
<dbReference type="GO" id="GO:0005886">
    <property type="term" value="C:plasma membrane"/>
    <property type="evidence" value="ECO:0007669"/>
    <property type="project" value="UniProtKB-UniRule"/>
</dbReference>
<evidence type="ECO:0000256" key="2">
    <source>
        <dbReference type="ARBA" id="ARBA00022692"/>
    </source>
</evidence>
<dbReference type="EMBL" id="BIXZ01000002">
    <property type="protein sequence ID" value="GCF13900.1"/>
    <property type="molecule type" value="Genomic_DNA"/>
</dbReference>
<dbReference type="RefSeq" id="WP_137683500.1">
    <property type="nucleotide sequence ID" value="NZ_BIXZ01000002.1"/>
</dbReference>
<name>A0A4C2EKS8_9EURY</name>
<sequence length="70" mass="7147">MVAPPLAVPPAVTVPLQSGGGGLLYYAVVFVVLAFVAGIAGFRGVAGLSFRVAKFLVVIFLALALVTFLL</sequence>
<gene>
    <name evidence="6" type="ORF">Harman_18350</name>
</gene>
<comment type="similarity">
    <text evidence="5">Belongs to the UPF0391 family.</text>
</comment>